<accession>A0AAV4C7B4</accession>
<dbReference type="Proteomes" id="UP000735302">
    <property type="component" value="Unassembled WGS sequence"/>
</dbReference>
<sequence length="160" mass="17862">MLTNSVEFSVNGSASALLPETGYFEQQLSKIEARGYMVPTHKRISTDNRQTRSKQGTQARASPARSMHSQDWRKCFFRSHHLLKQKRKLQRCGSGKPRSGARVTLTVTKEVADKKEQLLEVQGLPVSLITNLHTKSLATLSDSRPPTSHLPPYAPHTSPT</sequence>
<protein>
    <submittedName>
        <fullName evidence="2">Uncharacterized protein</fullName>
    </submittedName>
</protein>
<proteinExistence type="predicted"/>
<dbReference type="AlphaFoldDB" id="A0AAV4C7B4"/>
<feature type="region of interest" description="Disordered" evidence="1">
    <location>
        <begin position="137"/>
        <end position="160"/>
    </location>
</feature>
<reference evidence="2 3" key="1">
    <citation type="journal article" date="2021" name="Elife">
        <title>Chloroplast acquisition without the gene transfer in kleptoplastic sea slugs, Plakobranchus ocellatus.</title>
        <authorList>
            <person name="Maeda T."/>
            <person name="Takahashi S."/>
            <person name="Yoshida T."/>
            <person name="Shimamura S."/>
            <person name="Takaki Y."/>
            <person name="Nagai Y."/>
            <person name="Toyoda A."/>
            <person name="Suzuki Y."/>
            <person name="Arimoto A."/>
            <person name="Ishii H."/>
            <person name="Satoh N."/>
            <person name="Nishiyama T."/>
            <person name="Hasebe M."/>
            <person name="Maruyama T."/>
            <person name="Minagawa J."/>
            <person name="Obokata J."/>
            <person name="Shigenobu S."/>
        </authorList>
    </citation>
    <scope>NUCLEOTIDE SEQUENCE [LARGE SCALE GENOMIC DNA]</scope>
</reference>
<feature type="compositionally biased region" description="Polar residues" evidence="1">
    <location>
        <begin position="137"/>
        <end position="146"/>
    </location>
</feature>
<evidence type="ECO:0000256" key="1">
    <source>
        <dbReference type="SAM" id="MobiDB-lite"/>
    </source>
</evidence>
<gene>
    <name evidence="2" type="ORF">PoB_005494900</name>
</gene>
<comment type="caution">
    <text evidence="2">The sequence shown here is derived from an EMBL/GenBank/DDBJ whole genome shotgun (WGS) entry which is preliminary data.</text>
</comment>
<evidence type="ECO:0000313" key="2">
    <source>
        <dbReference type="EMBL" id="GFO28444.1"/>
    </source>
</evidence>
<dbReference type="EMBL" id="BLXT01006043">
    <property type="protein sequence ID" value="GFO28444.1"/>
    <property type="molecule type" value="Genomic_DNA"/>
</dbReference>
<name>A0AAV4C7B4_9GAST</name>
<feature type="region of interest" description="Disordered" evidence="1">
    <location>
        <begin position="46"/>
        <end position="67"/>
    </location>
</feature>
<organism evidence="2 3">
    <name type="scientific">Plakobranchus ocellatus</name>
    <dbReference type="NCBI Taxonomy" id="259542"/>
    <lineage>
        <taxon>Eukaryota</taxon>
        <taxon>Metazoa</taxon>
        <taxon>Spiralia</taxon>
        <taxon>Lophotrochozoa</taxon>
        <taxon>Mollusca</taxon>
        <taxon>Gastropoda</taxon>
        <taxon>Heterobranchia</taxon>
        <taxon>Euthyneura</taxon>
        <taxon>Panpulmonata</taxon>
        <taxon>Sacoglossa</taxon>
        <taxon>Placobranchoidea</taxon>
        <taxon>Plakobranchidae</taxon>
        <taxon>Plakobranchus</taxon>
    </lineage>
</organism>
<keyword evidence="3" id="KW-1185">Reference proteome</keyword>
<evidence type="ECO:0000313" key="3">
    <source>
        <dbReference type="Proteomes" id="UP000735302"/>
    </source>
</evidence>